<feature type="compositionally biased region" description="Low complexity" evidence="2">
    <location>
        <begin position="1821"/>
        <end position="1839"/>
    </location>
</feature>
<comment type="caution">
    <text evidence="6">The sequence shown here is derived from an EMBL/GenBank/DDBJ whole genome shotgun (WGS) entry which is preliminary data.</text>
</comment>
<dbReference type="PANTHER" id="PTHR45661:SF3">
    <property type="entry name" value="IG-LIKE DOMAIN-CONTAINING PROTEIN"/>
    <property type="match status" value="1"/>
</dbReference>
<dbReference type="SUPFAM" id="SSF49363">
    <property type="entry name" value="Purple acid phosphatase, N-terminal domain"/>
    <property type="match status" value="1"/>
</dbReference>
<dbReference type="Gene3D" id="3.60.21.10">
    <property type="match status" value="1"/>
</dbReference>
<evidence type="ECO:0000259" key="5">
    <source>
        <dbReference type="Pfam" id="PF16656"/>
    </source>
</evidence>
<evidence type="ECO:0000259" key="4">
    <source>
        <dbReference type="Pfam" id="PF09992"/>
    </source>
</evidence>
<name>A0A100YV09_TRASO</name>
<dbReference type="Gene3D" id="2.60.40.380">
    <property type="entry name" value="Purple acid phosphatase-like, N-terminal"/>
    <property type="match status" value="1"/>
</dbReference>
<dbReference type="InterPro" id="IPR018711">
    <property type="entry name" value="NAGPA"/>
</dbReference>
<dbReference type="Pfam" id="PF00149">
    <property type="entry name" value="Metallophos"/>
    <property type="match status" value="1"/>
</dbReference>
<dbReference type="Pfam" id="PF09992">
    <property type="entry name" value="NAGPA"/>
    <property type="match status" value="1"/>
</dbReference>
<keyword evidence="1" id="KW-0732">Signal</keyword>
<gene>
    <name evidence="6" type="ORF">AUL39_08290</name>
</gene>
<dbReference type="InterPro" id="IPR032675">
    <property type="entry name" value="LRR_dom_sf"/>
</dbReference>
<evidence type="ECO:0000256" key="1">
    <source>
        <dbReference type="ARBA" id="ARBA00022729"/>
    </source>
</evidence>
<accession>A0A100YV09</accession>
<dbReference type="InterPro" id="IPR053139">
    <property type="entry name" value="Surface_bspA-like"/>
</dbReference>
<dbReference type="SUPFAM" id="SSF56300">
    <property type="entry name" value="Metallo-dependent phosphatases"/>
    <property type="match status" value="1"/>
</dbReference>
<dbReference type="Gene3D" id="3.40.50.12480">
    <property type="match status" value="1"/>
</dbReference>
<reference evidence="6 7" key="1">
    <citation type="submission" date="2015-12" db="EMBL/GenBank/DDBJ databases">
        <title>Draft Genome Sequence of Olsenella scatoligenes SK9K4T; a Producer of 3-Methylindole- (skatole) and 4-Methylphenol- (p-cresol) Isolated from Pig Feces.</title>
        <authorList>
            <person name="Li X."/>
            <person name="Borg B."/>
            <person name="Canibe N."/>
        </authorList>
    </citation>
    <scope>NUCLEOTIDE SEQUENCE [LARGE SCALE GENOMIC DNA]</scope>
    <source>
        <strain evidence="6 7">SK9K4</strain>
    </source>
</reference>
<dbReference type="Pfam" id="PF13306">
    <property type="entry name" value="LRR_5"/>
    <property type="match status" value="3"/>
</dbReference>
<dbReference type="GO" id="GO:0003993">
    <property type="term" value="F:acid phosphatase activity"/>
    <property type="evidence" value="ECO:0007669"/>
    <property type="project" value="InterPro"/>
</dbReference>
<protein>
    <submittedName>
        <fullName evidence="6">Uncharacterized protein</fullName>
    </submittedName>
</protein>
<keyword evidence="7" id="KW-1185">Reference proteome</keyword>
<dbReference type="Gene3D" id="3.80.10.10">
    <property type="entry name" value="Ribonuclease Inhibitor"/>
    <property type="match status" value="3"/>
</dbReference>
<dbReference type="InterPro" id="IPR029052">
    <property type="entry name" value="Metallo-depent_PP-like"/>
</dbReference>
<dbReference type="InterPro" id="IPR004843">
    <property type="entry name" value="Calcineurin-like_PHP"/>
</dbReference>
<feature type="domain" description="Purple acid phosphatase N-terminal" evidence="5">
    <location>
        <begin position="987"/>
        <end position="1083"/>
    </location>
</feature>
<dbReference type="PANTHER" id="PTHR45661">
    <property type="entry name" value="SURFACE ANTIGEN"/>
    <property type="match status" value="1"/>
</dbReference>
<organism evidence="6 7">
    <name type="scientific">Tractidigestivibacter scatoligenes</name>
    <name type="common">Olsenella scatoligenes</name>
    <dbReference type="NCBI Taxonomy" id="1299998"/>
    <lineage>
        <taxon>Bacteria</taxon>
        <taxon>Bacillati</taxon>
        <taxon>Actinomycetota</taxon>
        <taxon>Coriobacteriia</taxon>
        <taxon>Coriobacteriales</taxon>
        <taxon>Atopobiaceae</taxon>
        <taxon>Tractidigestivibacter</taxon>
    </lineage>
</organism>
<dbReference type="InterPro" id="IPR015914">
    <property type="entry name" value="PAPs_N"/>
</dbReference>
<sequence>MEINTANGNAKLAASYGNVDPAKDGWKMSTLTDQTHLYEKTYNENVVGGINASLFNITTGEPMGYLRMGGTTYKDDAKIPFVAVFSDGSVGIYPAGTTLDQAAAEQSKKVGSTVTVTDAAGGWCILVDGKTVATQGSNGGYYSRSAIGLKADGTVVMLQADGTMPPRSLGYTLEEMGRMMQSLGCTYALELDEGGSSEFVSQREGESDIAMRNTPAGGGERVISTSLLAVSTAAPSGEFDHAGITPNDNIFTPNTTVALTATGMDYSGAAAKSIPSGVSWSLTDDSKSLGELKAGDVSGDTASATFVSNGTCGTATVQLMYQGKVVGKTSIRIQNPDTLSFTSDEVNLNYEEKSDLGLTALYQQEPVILKDGDITWAIDDTKAGSFEGNTFVTTSDVTVSTSPKVTAKYGSLTATTTVNVGKQPTIVLDGGDDDGHDYSTIGTTVHSFDGMSASAVATYSYPSRGGIVTGSVVSDTDSDFADIIRFGHKAVKLDFDWTGITGTDGACLGLGSNIDVPGTPTALGAWVYIPEGAPVPWLRAQIATSKDGSTYTNAYINFTDQNSNGKDAKAGWNYFEADMTQYAGQKIRVNSGMLFRAMVTQSGIGWYTTDGTKLSKDQLKGYILVDNISFVYGANNQDVTAPTVKSLQIINDDGTKSDLADGAELKTNAPAFYATYDDNEDTDKFATGVESAYFYLDGTYYGAGDKDNLGSTLKGVQIPNGEHSLTFYLKDGFGNITRETRHFTVNGSNAVTIDGKETQLTGVSFATDGEPIVGKDWKLHLTTNNISDIVEMTATVQLSRGYKPTVQFSSGVTGTYEYADDTGKLTVSVTKVENASGSEIATITVPVSETSAEGSEISVQVVSGTYKVNSVTSDSNSYWMGFSTPSETHKITAAYTLSTEAMVVGLPTTITVKNSDGNAAADVDVYADDSTDLGKTDSDGRLTTSVLTKAEGTHTLYAKDSKGNRSYAYSCTAYKSTEDDTGKEGLPQYVHFNVSKDSTTQKNIAWYSSPSASAATAQVKVAASKDMSDATVVDGTSQLGSYTQSGVVSRINYANLTGLEAGKTYYFQVGDGQKWSDVSSFTTAVHKNSEKIFLTADIQEDDALTGFGRIASHIKDGGYDLGIQLGDAVDNVRYYNQWTDALKLFTLDGIADKDMLHVVGNHEADDDGNGAALAKETFNLAGNWYSVEYGDVYIAVLNYTSSQDQLEQFKDWLVQDASASNCNWKILVTHIPVYYTNPTGGGEEYLAELPDAVEKAGIDFYFAGNDHSYARTEPLAQGKVDKENGVVYYICGSTGGKSYSVVNNPDFHFDIATLDFNSIYVSFETNGDKATVTAYNVDTNGNQSVLDTYTKSKTCANDEHNYVYDKDSKKLVCTKCGYETDPVDEKYNGFVQEKQSGKTMCFVSGELVKGSVRFGNKFYFADDDGYAYDGDYTIDGTVCTFKGGYFESSPDGDVLAAGRAGDKVDFILRNDGVMKLVGTGDMYTYYREPVVPWSTFESSIKELDVAAGVTSLSDWAVYHCSNLQKVVFAEGSKLTSVGMNAFDGCTSLASVELPSGVTSISWNAFAHCGSLTDLYLPDGVAWIGGGSGYDFTKESTVTLSVARGTYAEQWAKDHNVRYTSREPKDIASGTCGDGLTWKLSADGVLSIDGDGAMANYAGAGDVPWWQYRSSIKELDVAAGVTSLSDWAVYHCSNLQKVVFAEGSKLTSVGMNAFDGCTSLASVELPSGVTSISWNAFAHCGSLTDLYLPDGVAWIGGGSGYDFTKESTVTLSVARGTYAEQWAKDHNVRYTSREPQAIASLETTSSAQSTEEKLNASEDVAAETSSTDTVATDSASSDAGTVEDEGNASAEEGNAEQESADLRVDAKQGSCGEALTWSLDDDGTLTIDGDGKMTDYSEKSSAPWDELAQDIVSIHVGAKVETIGAYAFSGLEKVESVTFDDESELTEIRDFAFSGCKALKTVELPKKLEKIGQGAFEKCEKLELVKLQESVTSIGEVLVEQDTDQAANEQQPVDAFADSLLVKIEAPEDSYALQYAEEHKLV</sequence>
<feature type="region of interest" description="Disordered" evidence="2">
    <location>
        <begin position="1801"/>
        <end position="1859"/>
    </location>
</feature>
<evidence type="ECO:0000259" key="3">
    <source>
        <dbReference type="Pfam" id="PF00149"/>
    </source>
</evidence>
<dbReference type="Pfam" id="PF16656">
    <property type="entry name" value="Pur_ac_phosph_N"/>
    <property type="match status" value="1"/>
</dbReference>
<dbReference type="STRING" id="1299998.AUL39_08290"/>
<feature type="domain" description="Calcineurin-like phosphoesterase" evidence="3">
    <location>
        <begin position="1091"/>
        <end position="1269"/>
    </location>
</feature>
<dbReference type="GO" id="GO:0046872">
    <property type="term" value="F:metal ion binding"/>
    <property type="evidence" value="ECO:0007669"/>
    <property type="project" value="InterPro"/>
</dbReference>
<dbReference type="InterPro" id="IPR008963">
    <property type="entry name" value="Purple_acid_Pase-like_N"/>
</dbReference>
<dbReference type="EMBL" id="LOJF01000010">
    <property type="protein sequence ID" value="KUH58201.1"/>
    <property type="molecule type" value="Genomic_DNA"/>
</dbReference>
<dbReference type="SUPFAM" id="SSF52058">
    <property type="entry name" value="L domain-like"/>
    <property type="match status" value="2"/>
</dbReference>
<evidence type="ECO:0000256" key="2">
    <source>
        <dbReference type="SAM" id="MobiDB-lite"/>
    </source>
</evidence>
<evidence type="ECO:0000313" key="6">
    <source>
        <dbReference type="EMBL" id="KUH58201.1"/>
    </source>
</evidence>
<feature type="domain" description="Phosphodiester glycosidase" evidence="4">
    <location>
        <begin position="45"/>
        <end position="228"/>
    </location>
</feature>
<dbReference type="InterPro" id="IPR026906">
    <property type="entry name" value="LRR_5"/>
</dbReference>
<proteinExistence type="predicted"/>
<dbReference type="Proteomes" id="UP000054078">
    <property type="component" value="Unassembled WGS sequence"/>
</dbReference>
<evidence type="ECO:0000313" key="7">
    <source>
        <dbReference type="Proteomes" id="UP000054078"/>
    </source>
</evidence>